<evidence type="ECO:0000256" key="4">
    <source>
        <dbReference type="SAM" id="Coils"/>
    </source>
</evidence>
<evidence type="ECO:0000259" key="5">
    <source>
        <dbReference type="Pfam" id="PF15908"/>
    </source>
</evidence>
<feature type="domain" description="Hyaluronan-mediated motility receptor C-terminal" evidence="5">
    <location>
        <begin position="110"/>
        <end position="162"/>
    </location>
</feature>
<reference evidence="6" key="2">
    <citation type="journal article" date="2022" name="Proc. Natl. Acad. Sci. U.S.A.">
        <title>Diploid-dominant life cycles characterize the early evolution of Fungi.</title>
        <authorList>
            <person name="Amses K.R."/>
            <person name="Simmons D.R."/>
            <person name="Longcore J.E."/>
            <person name="Mondo S.J."/>
            <person name="Seto K."/>
            <person name="Jeronimo G.H."/>
            <person name="Bonds A.E."/>
            <person name="Quandt C.A."/>
            <person name="Davis W.J."/>
            <person name="Chang Y."/>
            <person name="Federici B.A."/>
            <person name="Kuo A."/>
            <person name="LaButti K."/>
            <person name="Pangilinan J."/>
            <person name="Andreopoulos W."/>
            <person name="Tritt A."/>
            <person name="Riley R."/>
            <person name="Hundley H."/>
            <person name="Johnson J."/>
            <person name="Lipzen A."/>
            <person name="Barry K."/>
            <person name="Lang B.F."/>
            <person name="Cuomo C.A."/>
            <person name="Buchler N.E."/>
            <person name="Grigoriev I.V."/>
            <person name="Spatafora J.W."/>
            <person name="Stajich J.E."/>
            <person name="James T.Y."/>
        </authorList>
    </citation>
    <scope>NUCLEOTIDE SEQUENCE</scope>
    <source>
        <strain evidence="6">AG</strain>
    </source>
</reference>
<name>A0AAD5E7S6_UMBRA</name>
<keyword evidence="3" id="KW-0206">Cytoskeleton</keyword>
<keyword evidence="7" id="KW-1185">Reference proteome</keyword>
<dbReference type="Proteomes" id="UP001206595">
    <property type="component" value="Unassembled WGS sequence"/>
</dbReference>
<comment type="subcellular location">
    <subcellularLocation>
        <location evidence="1">Cytoplasm</location>
        <location evidence="1">Cytoskeleton</location>
        <location evidence="1">Spindle</location>
    </subcellularLocation>
</comment>
<sequence>MNSAEDYDAILNKAEESTSLKTTVARLKAENSGMREIVERYKRQAIKHREREESLSMYRSQFSDHQQQQSALQEKVARLMEERDSAVDQLSILQRKMSEIQHVTEEFEELKEYVNAVEETNSNLIQHQNNRQKIQYHVKIKQENNDLRAENSALKLRLKDQSYEEVTRKKRRFPSLPSSQ</sequence>
<keyword evidence="4" id="KW-0175">Coiled coil</keyword>
<organism evidence="6 7">
    <name type="scientific">Umbelopsis ramanniana AG</name>
    <dbReference type="NCBI Taxonomy" id="1314678"/>
    <lineage>
        <taxon>Eukaryota</taxon>
        <taxon>Fungi</taxon>
        <taxon>Fungi incertae sedis</taxon>
        <taxon>Mucoromycota</taxon>
        <taxon>Mucoromycotina</taxon>
        <taxon>Umbelopsidomycetes</taxon>
        <taxon>Umbelopsidales</taxon>
        <taxon>Umbelopsidaceae</taxon>
        <taxon>Umbelopsis</taxon>
    </lineage>
</organism>
<dbReference type="GO" id="GO:0005819">
    <property type="term" value="C:spindle"/>
    <property type="evidence" value="ECO:0007669"/>
    <property type="project" value="UniProtKB-SubCell"/>
</dbReference>
<comment type="caution">
    <text evidence="6">The sequence shown here is derived from an EMBL/GenBank/DDBJ whole genome shotgun (WGS) entry which is preliminary data.</text>
</comment>
<reference evidence="6" key="1">
    <citation type="submission" date="2021-06" db="EMBL/GenBank/DDBJ databases">
        <authorList>
            <consortium name="DOE Joint Genome Institute"/>
            <person name="Mondo S.J."/>
            <person name="Amses K.R."/>
            <person name="Simmons D.R."/>
            <person name="Longcore J.E."/>
            <person name="Seto K."/>
            <person name="Alves G.H."/>
            <person name="Bonds A.E."/>
            <person name="Quandt C.A."/>
            <person name="Davis W.J."/>
            <person name="Chang Y."/>
            <person name="Letcher P.M."/>
            <person name="Powell M.J."/>
            <person name="Kuo A."/>
            <person name="Labutti K."/>
            <person name="Pangilinan J."/>
            <person name="Andreopoulos W."/>
            <person name="Tritt A."/>
            <person name="Riley R."/>
            <person name="Hundley H."/>
            <person name="Johnson J."/>
            <person name="Lipzen A."/>
            <person name="Barry K."/>
            <person name="Berbee M.L."/>
            <person name="Buchler N.E."/>
            <person name="Grigoriev I.V."/>
            <person name="Spatafora J.W."/>
            <person name="Stajich J.E."/>
            <person name="James T.Y."/>
        </authorList>
    </citation>
    <scope>NUCLEOTIDE SEQUENCE</scope>
    <source>
        <strain evidence="6">AG</strain>
    </source>
</reference>
<evidence type="ECO:0000256" key="3">
    <source>
        <dbReference type="ARBA" id="ARBA00023212"/>
    </source>
</evidence>
<protein>
    <recommendedName>
        <fullName evidence="5">Hyaluronan-mediated motility receptor C-terminal domain-containing protein</fullName>
    </recommendedName>
</protein>
<evidence type="ECO:0000313" key="7">
    <source>
        <dbReference type="Proteomes" id="UP001206595"/>
    </source>
</evidence>
<evidence type="ECO:0000256" key="2">
    <source>
        <dbReference type="ARBA" id="ARBA00022490"/>
    </source>
</evidence>
<dbReference type="InterPro" id="IPR031794">
    <property type="entry name" value="HMMR_C"/>
</dbReference>
<keyword evidence="2" id="KW-0963">Cytoplasm</keyword>
<evidence type="ECO:0000313" key="6">
    <source>
        <dbReference type="EMBL" id="KAI8577195.1"/>
    </source>
</evidence>
<dbReference type="AlphaFoldDB" id="A0AAD5E7S6"/>
<accession>A0AAD5E7S6</accession>
<evidence type="ECO:0000256" key="1">
    <source>
        <dbReference type="ARBA" id="ARBA00004186"/>
    </source>
</evidence>
<feature type="coiled-coil region" evidence="4">
    <location>
        <begin position="24"/>
        <end position="157"/>
    </location>
</feature>
<dbReference type="Pfam" id="PF15908">
    <property type="entry name" value="HMMR_C"/>
    <property type="match status" value="1"/>
</dbReference>
<dbReference type="GeneID" id="75916362"/>
<gene>
    <name evidence="6" type="ORF">K450DRAFT_253348</name>
</gene>
<dbReference type="EMBL" id="MU620944">
    <property type="protein sequence ID" value="KAI8577195.1"/>
    <property type="molecule type" value="Genomic_DNA"/>
</dbReference>
<dbReference type="RefSeq" id="XP_051442199.1">
    <property type="nucleotide sequence ID" value="XM_051591019.1"/>
</dbReference>
<proteinExistence type="predicted"/>